<evidence type="ECO:0000313" key="3">
    <source>
        <dbReference type="Proteomes" id="UP001275084"/>
    </source>
</evidence>
<feature type="region of interest" description="Disordered" evidence="1">
    <location>
        <begin position="398"/>
        <end position="418"/>
    </location>
</feature>
<feature type="compositionally biased region" description="Polar residues" evidence="1">
    <location>
        <begin position="330"/>
        <end position="342"/>
    </location>
</feature>
<evidence type="ECO:0000313" key="2">
    <source>
        <dbReference type="EMBL" id="KAK3349336.1"/>
    </source>
</evidence>
<reference evidence="2" key="1">
    <citation type="journal article" date="2023" name="Mol. Phylogenet. Evol.">
        <title>Genome-scale phylogeny and comparative genomics of the fungal order Sordariales.</title>
        <authorList>
            <person name="Hensen N."/>
            <person name="Bonometti L."/>
            <person name="Westerberg I."/>
            <person name="Brannstrom I.O."/>
            <person name="Guillou S."/>
            <person name="Cros-Aarteil S."/>
            <person name="Calhoun S."/>
            <person name="Haridas S."/>
            <person name="Kuo A."/>
            <person name="Mondo S."/>
            <person name="Pangilinan J."/>
            <person name="Riley R."/>
            <person name="LaButti K."/>
            <person name="Andreopoulos B."/>
            <person name="Lipzen A."/>
            <person name="Chen C."/>
            <person name="Yan M."/>
            <person name="Daum C."/>
            <person name="Ng V."/>
            <person name="Clum A."/>
            <person name="Steindorff A."/>
            <person name="Ohm R.A."/>
            <person name="Martin F."/>
            <person name="Silar P."/>
            <person name="Natvig D.O."/>
            <person name="Lalanne C."/>
            <person name="Gautier V."/>
            <person name="Ament-Velasquez S.L."/>
            <person name="Kruys A."/>
            <person name="Hutchinson M.I."/>
            <person name="Powell A.J."/>
            <person name="Barry K."/>
            <person name="Miller A.N."/>
            <person name="Grigoriev I.V."/>
            <person name="Debuchy R."/>
            <person name="Gladieux P."/>
            <person name="Hiltunen Thoren M."/>
            <person name="Johannesson H."/>
        </authorList>
    </citation>
    <scope>NUCLEOTIDE SEQUENCE</scope>
    <source>
        <strain evidence="2">CBS 955.72</strain>
    </source>
</reference>
<evidence type="ECO:0000256" key="1">
    <source>
        <dbReference type="SAM" id="MobiDB-lite"/>
    </source>
</evidence>
<proteinExistence type="predicted"/>
<name>A0AAJ0HEX1_9PEZI</name>
<dbReference type="AlphaFoldDB" id="A0AAJ0HEX1"/>
<feature type="compositionally biased region" description="Basic and acidic residues" evidence="1">
    <location>
        <begin position="107"/>
        <end position="129"/>
    </location>
</feature>
<feature type="region of interest" description="Disordered" evidence="1">
    <location>
        <begin position="270"/>
        <end position="289"/>
    </location>
</feature>
<dbReference type="EMBL" id="JAUIQD010000005">
    <property type="protein sequence ID" value="KAK3349336.1"/>
    <property type="molecule type" value="Genomic_DNA"/>
</dbReference>
<reference evidence="2" key="2">
    <citation type="submission" date="2023-06" db="EMBL/GenBank/DDBJ databases">
        <authorList>
            <consortium name="Lawrence Berkeley National Laboratory"/>
            <person name="Haridas S."/>
            <person name="Hensen N."/>
            <person name="Bonometti L."/>
            <person name="Westerberg I."/>
            <person name="Brannstrom I.O."/>
            <person name="Guillou S."/>
            <person name="Cros-Aarteil S."/>
            <person name="Calhoun S."/>
            <person name="Kuo A."/>
            <person name="Mondo S."/>
            <person name="Pangilinan J."/>
            <person name="Riley R."/>
            <person name="Labutti K."/>
            <person name="Andreopoulos B."/>
            <person name="Lipzen A."/>
            <person name="Chen C."/>
            <person name="Yanf M."/>
            <person name="Daum C."/>
            <person name="Ng V."/>
            <person name="Clum A."/>
            <person name="Steindorff A."/>
            <person name="Ohm R."/>
            <person name="Martin F."/>
            <person name="Silar P."/>
            <person name="Natvig D."/>
            <person name="Lalanne C."/>
            <person name="Gautier V."/>
            <person name="Ament-Velasquez S.L."/>
            <person name="Kruys A."/>
            <person name="Hutchinson M.I."/>
            <person name="Powell A.J."/>
            <person name="Barry K."/>
            <person name="Miller A.N."/>
            <person name="Grigoriev I.V."/>
            <person name="Debuchy R."/>
            <person name="Gladieux P."/>
            <person name="Thoren M.H."/>
            <person name="Johannesson H."/>
        </authorList>
    </citation>
    <scope>NUCLEOTIDE SEQUENCE</scope>
    <source>
        <strain evidence="2">CBS 955.72</strain>
    </source>
</reference>
<gene>
    <name evidence="2" type="ORF">B0T25DRAFT_239728</name>
</gene>
<protein>
    <submittedName>
        <fullName evidence="2">Uncharacterized protein</fullName>
    </submittedName>
</protein>
<feature type="compositionally biased region" description="Polar residues" evidence="1">
    <location>
        <begin position="313"/>
        <end position="323"/>
    </location>
</feature>
<sequence>MKPYCPIYSSHNFHCSNFLQKSSPSSSINNLYQIHDPLSSGRRAPFSPFLWSTEAVMSNWDFSESQMDEYANEGPPLDVHLGPSMPINDEERFEEGKESSNQNLGKRYAEDEQDNPKRQRHNSLPEHSQDPTVSSRQKAIQDFKVTKPLTNVADFDWEKYKYTLQDTQPFPPSPAQLHTSPLPKPGTHHYVSHFNDPKAPSPMSSLTLCPSSGDGACEGYYPQQEIADPVSLDTYGFIVQEKLLEEYAGKEGDSCQTNNDRDALLVTEKTLGDDLEPEGNDEYSIASSDEEEMARLADIPLVAETLKIPSSSVIRGMDDNSSIEAFDPSLQRSPPSDATQAGRNPRGNDHQHYEEDLLDYNVDWDEVMGSLPSCPRDPSLPSTKNAAARTQQTLTTPFTPRMKPFARPRFPAPVNDKSPVTGISKSTVLRTCFRIGELLNEAKKCDNAQQEAIFEVYARVTYSSREGNTRVQHFQFTDLFKDQLPYPTGMLNGWKTGSLLDQQSAAFLDASRDRGKMCRCICRINSERKRSESDLGWVVVVLGIREVDWDEVELMRQIICRI</sequence>
<feature type="region of interest" description="Disordered" evidence="1">
    <location>
        <begin position="313"/>
        <end position="351"/>
    </location>
</feature>
<keyword evidence="3" id="KW-1185">Reference proteome</keyword>
<accession>A0AAJ0HEX1</accession>
<organism evidence="2 3">
    <name type="scientific">Lasiosphaeria hispida</name>
    <dbReference type="NCBI Taxonomy" id="260671"/>
    <lineage>
        <taxon>Eukaryota</taxon>
        <taxon>Fungi</taxon>
        <taxon>Dikarya</taxon>
        <taxon>Ascomycota</taxon>
        <taxon>Pezizomycotina</taxon>
        <taxon>Sordariomycetes</taxon>
        <taxon>Sordariomycetidae</taxon>
        <taxon>Sordariales</taxon>
        <taxon>Lasiosphaeriaceae</taxon>
        <taxon>Lasiosphaeria</taxon>
    </lineage>
</organism>
<dbReference type="Proteomes" id="UP001275084">
    <property type="component" value="Unassembled WGS sequence"/>
</dbReference>
<feature type="region of interest" description="Disordered" evidence="1">
    <location>
        <begin position="68"/>
        <end position="140"/>
    </location>
</feature>
<comment type="caution">
    <text evidence="2">The sequence shown here is derived from an EMBL/GenBank/DDBJ whole genome shotgun (WGS) entry which is preliminary data.</text>
</comment>